<keyword evidence="3" id="KW-1185">Reference proteome</keyword>
<dbReference type="RefSeq" id="WP_283758025.1">
    <property type="nucleotide sequence ID" value="NZ_JAQOSQ010000007.1"/>
</dbReference>
<name>A0ABT7BW07_9CYAN</name>
<organism evidence="2 3">
    <name type="scientific">Roseofilum casamattae BLCC-M143</name>
    <dbReference type="NCBI Taxonomy" id="3022442"/>
    <lineage>
        <taxon>Bacteria</taxon>
        <taxon>Bacillati</taxon>
        <taxon>Cyanobacteriota</taxon>
        <taxon>Cyanophyceae</taxon>
        <taxon>Desertifilales</taxon>
        <taxon>Desertifilaceae</taxon>
        <taxon>Roseofilum</taxon>
        <taxon>Roseofilum casamattae</taxon>
    </lineage>
</organism>
<protein>
    <submittedName>
        <fullName evidence="2">Uncharacterized protein</fullName>
    </submittedName>
</protein>
<feature type="transmembrane region" description="Helical" evidence="1">
    <location>
        <begin position="49"/>
        <end position="67"/>
    </location>
</feature>
<gene>
    <name evidence="2" type="ORF">PMH09_09180</name>
</gene>
<evidence type="ECO:0000313" key="3">
    <source>
        <dbReference type="Proteomes" id="UP001232992"/>
    </source>
</evidence>
<dbReference type="EMBL" id="JAQOSQ010000007">
    <property type="protein sequence ID" value="MDJ1183371.1"/>
    <property type="molecule type" value="Genomic_DNA"/>
</dbReference>
<reference evidence="2 3" key="1">
    <citation type="submission" date="2023-01" db="EMBL/GenBank/DDBJ databases">
        <title>Novel diversity within Roseofilum (Cyanobacteria; Desertifilaceae) from marine benthic mats with descriptions of four novel species.</title>
        <authorList>
            <person name="Wang Y."/>
            <person name="Berthold D.E."/>
            <person name="Hu J."/>
            <person name="Lefler F.W."/>
            <person name="Laughinghouse H.D. IV."/>
        </authorList>
    </citation>
    <scope>NUCLEOTIDE SEQUENCE [LARGE SCALE GENOMIC DNA]</scope>
    <source>
        <strain evidence="2 3">BLCC-M143</strain>
    </source>
</reference>
<keyword evidence="1" id="KW-0472">Membrane</keyword>
<sequence>MTSENPRDFNRRLKELEEQLNLPTDANSTIGSVNSLIGRLQNWYQTLPNAGKIAVVGVALAVGFSFLNLFLRLVSAAISLVVLAGLLYLGYKFFIESSPSKN</sequence>
<dbReference type="Proteomes" id="UP001232992">
    <property type="component" value="Unassembled WGS sequence"/>
</dbReference>
<keyword evidence="1" id="KW-1133">Transmembrane helix</keyword>
<evidence type="ECO:0000256" key="1">
    <source>
        <dbReference type="SAM" id="Phobius"/>
    </source>
</evidence>
<keyword evidence="1" id="KW-0812">Transmembrane</keyword>
<proteinExistence type="predicted"/>
<evidence type="ECO:0000313" key="2">
    <source>
        <dbReference type="EMBL" id="MDJ1183371.1"/>
    </source>
</evidence>
<accession>A0ABT7BW07</accession>
<feature type="transmembrane region" description="Helical" evidence="1">
    <location>
        <begin position="73"/>
        <end position="91"/>
    </location>
</feature>
<comment type="caution">
    <text evidence="2">The sequence shown here is derived from an EMBL/GenBank/DDBJ whole genome shotgun (WGS) entry which is preliminary data.</text>
</comment>